<dbReference type="GO" id="GO:0008061">
    <property type="term" value="F:chitin binding"/>
    <property type="evidence" value="ECO:0007669"/>
    <property type="project" value="InterPro"/>
</dbReference>
<dbReference type="Pfam" id="PF00704">
    <property type="entry name" value="Glyco_hydro_18"/>
    <property type="match status" value="1"/>
</dbReference>
<dbReference type="InterPro" id="IPR017853">
    <property type="entry name" value="GH"/>
</dbReference>
<comment type="caution">
    <text evidence="2">The sequence shown here is derived from an EMBL/GenBank/DDBJ whole genome shotgun (WGS) entry which is preliminary data.</text>
</comment>
<dbReference type="PROSITE" id="PS51910">
    <property type="entry name" value="GH18_2"/>
    <property type="match status" value="1"/>
</dbReference>
<dbReference type="InterPro" id="IPR011583">
    <property type="entry name" value="Chitinase_II/V-like_cat"/>
</dbReference>
<dbReference type="PANTHER" id="PTHR46066">
    <property type="entry name" value="CHITINASE DOMAIN-CONTAINING PROTEIN 1 FAMILY MEMBER"/>
    <property type="match status" value="1"/>
</dbReference>
<reference evidence="3" key="1">
    <citation type="submission" date="2017-09" db="EMBL/GenBank/DDBJ databases">
        <title>Depth-based differentiation of microbial function through sediment-hosted aquifers and enrichment of novel symbionts in the deep terrestrial subsurface.</title>
        <authorList>
            <person name="Probst A.J."/>
            <person name="Ladd B."/>
            <person name="Jarett J.K."/>
            <person name="Geller-Mcgrath D.E."/>
            <person name="Sieber C.M.K."/>
            <person name="Emerson J.B."/>
            <person name="Anantharaman K."/>
            <person name="Thomas B.C."/>
            <person name="Malmstrom R."/>
            <person name="Stieglmeier M."/>
            <person name="Klingl A."/>
            <person name="Woyke T."/>
            <person name="Ryan C.M."/>
            <person name="Banfield J.F."/>
        </authorList>
    </citation>
    <scope>NUCLEOTIDE SEQUENCE [LARGE SCALE GENOMIC DNA]</scope>
</reference>
<dbReference type="Gene3D" id="3.10.50.10">
    <property type="match status" value="1"/>
</dbReference>
<dbReference type="PANTHER" id="PTHR46066:SF2">
    <property type="entry name" value="CHITINASE DOMAIN-CONTAINING PROTEIN 1"/>
    <property type="match status" value="1"/>
</dbReference>
<proteinExistence type="predicted"/>
<dbReference type="InterPro" id="IPR029070">
    <property type="entry name" value="Chitinase_insertion_sf"/>
</dbReference>
<dbReference type="InterPro" id="IPR001223">
    <property type="entry name" value="Glyco_hydro18_cat"/>
</dbReference>
<name>A0A2M8GN99_9BACT</name>
<evidence type="ECO:0000259" key="1">
    <source>
        <dbReference type="PROSITE" id="PS51910"/>
    </source>
</evidence>
<accession>A0A2M8GN99</accession>
<organism evidence="2 3">
    <name type="scientific">Candidatus Roizmanbacteria bacterium CG_4_8_14_3_um_filter_36_10</name>
    <dbReference type="NCBI Taxonomy" id="1974834"/>
    <lineage>
        <taxon>Bacteria</taxon>
        <taxon>Candidatus Roizmaniibacteriota</taxon>
    </lineage>
</organism>
<protein>
    <recommendedName>
        <fullName evidence="1">GH18 domain-containing protein</fullName>
    </recommendedName>
</protein>
<evidence type="ECO:0000313" key="2">
    <source>
        <dbReference type="EMBL" id="PJC81969.1"/>
    </source>
</evidence>
<dbReference type="AlphaFoldDB" id="A0A2M8GN99"/>
<sequence>MKKFLLFLILLMIVSAVYLFRNKLNSSKHQNKSEAISTISPKNTKRNPEQSLTKSIFIPYWNIDENFVLQPSGEDTEFDRYIYFGITAGDQGIDKQEVGFLKLPVFAKATAGKDTYLTLRLLNVDFNKNLLKNESLQTKIIEDTITVTMEKKFTGVVLDLELFSLFNDDITDQINNFVNKFYTVAKSNYKSFTVAIYGDVFYRKRPFDLFFLSKNSDEILVMAYDFSKTIGEPGPNFPFARRSLGEGGAKLQNYDYDFKTMTKDYLKIVPSRKLTVVFGMYGYDWRTDEKKRPITTAKALTLKEIKNKFLNNNNLSDDRLQDGQTEFRCALAECVVKRDDISKETEINYTVSTDKPDEQGIYRIDYHVVWFEDEQSVAVKTDYLQSQGIGSVGYWAYGYF</sequence>
<feature type="domain" description="GH18" evidence="1">
    <location>
        <begin position="55"/>
        <end position="400"/>
    </location>
</feature>
<dbReference type="SUPFAM" id="SSF51445">
    <property type="entry name" value="(Trans)glycosidases"/>
    <property type="match status" value="1"/>
</dbReference>
<dbReference type="Proteomes" id="UP000229370">
    <property type="component" value="Unassembled WGS sequence"/>
</dbReference>
<dbReference type="GO" id="GO:0005975">
    <property type="term" value="P:carbohydrate metabolic process"/>
    <property type="evidence" value="ECO:0007669"/>
    <property type="project" value="InterPro"/>
</dbReference>
<gene>
    <name evidence="2" type="ORF">CO007_01935</name>
</gene>
<evidence type="ECO:0000313" key="3">
    <source>
        <dbReference type="Proteomes" id="UP000229370"/>
    </source>
</evidence>
<dbReference type="Gene3D" id="3.20.20.80">
    <property type="entry name" value="Glycosidases"/>
    <property type="match status" value="1"/>
</dbReference>
<dbReference type="EMBL" id="PFQK01000036">
    <property type="protein sequence ID" value="PJC81969.1"/>
    <property type="molecule type" value="Genomic_DNA"/>
</dbReference>
<dbReference type="SMART" id="SM00636">
    <property type="entry name" value="Glyco_18"/>
    <property type="match status" value="1"/>
</dbReference>